<evidence type="ECO:0000256" key="5">
    <source>
        <dbReference type="HAMAP-Rule" id="MF_01201"/>
    </source>
</evidence>
<dbReference type="GO" id="GO:0008784">
    <property type="term" value="F:alanine racemase activity"/>
    <property type="evidence" value="ECO:0007669"/>
    <property type="project" value="UniProtKB-UniRule"/>
</dbReference>
<feature type="domain" description="Alanine racemase C-terminal" evidence="8">
    <location>
        <begin position="235"/>
        <end position="352"/>
    </location>
</feature>
<proteinExistence type="inferred from homology"/>
<evidence type="ECO:0000256" key="3">
    <source>
        <dbReference type="ARBA" id="ARBA00022898"/>
    </source>
</evidence>
<evidence type="ECO:0000259" key="8">
    <source>
        <dbReference type="SMART" id="SM01005"/>
    </source>
</evidence>
<name>A0A370DHR3_9GAMM</name>
<comment type="caution">
    <text evidence="9">The sequence shown here is derived from an EMBL/GenBank/DDBJ whole genome shotgun (WGS) entry which is preliminary data.</text>
</comment>
<feature type="binding site" evidence="5 7">
    <location>
        <position position="303"/>
    </location>
    <ligand>
        <name>substrate</name>
    </ligand>
</feature>
<dbReference type="InterPro" id="IPR009006">
    <property type="entry name" value="Ala_racemase/Decarboxylase_C"/>
</dbReference>
<dbReference type="EC" id="5.1.1.1" evidence="5"/>
<comment type="cofactor">
    <cofactor evidence="2 5 6">
        <name>pyridoxal 5'-phosphate</name>
        <dbReference type="ChEBI" id="CHEBI:597326"/>
    </cofactor>
</comment>
<reference evidence="9 10" key="1">
    <citation type="journal article" date="2018" name="ISME J.">
        <title>Endosymbiont genomes yield clues of tubeworm success.</title>
        <authorList>
            <person name="Li Y."/>
            <person name="Liles M.R."/>
            <person name="Halanych K.M."/>
        </authorList>
    </citation>
    <scope>NUCLEOTIDE SEQUENCE [LARGE SCALE GENOMIC DNA]</scope>
    <source>
        <strain evidence="9">A1464</strain>
    </source>
</reference>
<accession>A0A370DHR3</accession>
<feature type="modified residue" description="N6-(pyridoxal phosphate)lysine" evidence="5 6">
    <location>
        <position position="37"/>
    </location>
</feature>
<dbReference type="InterPro" id="IPR001608">
    <property type="entry name" value="Ala_racemase_N"/>
</dbReference>
<dbReference type="InterPro" id="IPR011079">
    <property type="entry name" value="Ala_racemase_C"/>
</dbReference>
<dbReference type="CDD" id="cd06827">
    <property type="entry name" value="PLPDE_III_AR_proteobact"/>
    <property type="match status" value="1"/>
</dbReference>
<dbReference type="GO" id="GO:0030170">
    <property type="term" value="F:pyridoxal phosphate binding"/>
    <property type="evidence" value="ECO:0007669"/>
    <property type="project" value="UniProtKB-UniRule"/>
</dbReference>
<dbReference type="Gene3D" id="3.20.20.10">
    <property type="entry name" value="Alanine racemase"/>
    <property type="match status" value="1"/>
</dbReference>
<dbReference type="PRINTS" id="PR00992">
    <property type="entry name" value="ALARACEMASE"/>
</dbReference>
<dbReference type="PROSITE" id="PS00395">
    <property type="entry name" value="ALANINE_RACEMASE"/>
    <property type="match status" value="1"/>
</dbReference>
<comment type="function">
    <text evidence="5">Catalyzes the interconversion of L-alanine and D-alanine. May also act on other amino acids.</text>
</comment>
<gene>
    <name evidence="9" type="primary">alr</name>
    <name evidence="9" type="ORF">DIZ80_02895</name>
</gene>
<sequence length="352" mass="38647">MTSNRAANISIDLTALQHNFQQVKKIVPDSQVMPVVKANAYGHGMLQVAKSLTQADGFAVAQLAEAIALRENGVDKSITVFQGFSSQEQLQQIIQYDLRPAISQLWQIDLLEANQQASSINVWLKINTGMGRLGIQLDDVQSSYQRLQKIKLIDQSGLMMHFANADEPAHISNQTQINRFLKLSELYKTQTSVSNSAAIISELFMRQDWVRPGIMLYGSSPIINKTAAELHLKPVMSLQAELIAINHLKKGQTVGYGDSWTCPEDMPVGIVNIGYGDGYPRHAVSAPVAVNGQRCHLIGRVSMDSIAVDLREIQAVCGDSVECWGKQISVDEVALSAGTISYELLCNIGRLL</sequence>
<keyword evidence="4 5" id="KW-0413">Isomerase</keyword>
<dbReference type="PANTHER" id="PTHR30511:SF0">
    <property type="entry name" value="ALANINE RACEMASE, CATABOLIC-RELATED"/>
    <property type="match status" value="1"/>
</dbReference>
<dbReference type="SUPFAM" id="SSF51419">
    <property type="entry name" value="PLP-binding barrel"/>
    <property type="match status" value="1"/>
</dbReference>
<dbReference type="SUPFAM" id="SSF50621">
    <property type="entry name" value="Alanine racemase C-terminal domain-like"/>
    <property type="match status" value="1"/>
</dbReference>
<protein>
    <recommendedName>
        <fullName evidence="5">Alanine racemase</fullName>
        <ecNumber evidence="5">5.1.1.1</ecNumber>
    </recommendedName>
</protein>
<feature type="binding site" evidence="5 7">
    <location>
        <position position="132"/>
    </location>
    <ligand>
        <name>substrate</name>
    </ligand>
</feature>
<organism evidence="9 10">
    <name type="scientific">endosymbiont of Galathealinum brachiosum</name>
    <dbReference type="NCBI Taxonomy" id="2200906"/>
    <lineage>
        <taxon>Bacteria</taxon>
        <taxon>Pseudomonadati</taxon>
        <taxon>Pseudomonadota</taxon>
        <taxon>Gammaproteobacteria</taxon>
        <taxon>sulfur-oxidizing symbionts</taxon>
    </lineage>
</organism>
<dbReference type="AlphaFoldDB" id="A0A370DHR3"/>
<dbReference type="HAMAP" id="MF_01201">
    <property type="entry name" value="Ala_racemase"/>
    <property type="match status" value="1"/>
</dbReference>
<dbReference type="Gene3D" id="2.40.37.10">
    <property type="entry name" value="Lyase, Ornithine Decarboxylase, Chain A, domain 1"/>
    <property type="match status" value="1"/>
</dbReference>
<dbReference type="PANTHER" id="PTHR30511">
    <property type="entry name" value="ALANINE RACEMASE"/>
    <property type="match status" value="1"/>
</dbReference>
<comment type="similarity">
    <text evidence="5">Belongs to the alanine racemase family.</text>
</comment>
<evidence type="ECO:0000256" key="2">
    <source>
        <dbReference type="ARBA" id="ARBA00001933"/>
    </source>
</evidence>
<dbReference type="InterPro" id="IPR029066">
    <property type="entry name" value="PLP-binding_barrel"/>
</dbReference>
<dbReference type="FunFam" id="3.20.20.10:FF:000002">
    <property type="entry name" value="Alanine racemase"/>
    <property type="match status" value="1"/>
</dbReference>
<evidence type="ECO:0000256" key="7">
    <source>
        <dbReference type="PIRSR" id="PIRSR600821-52"/>
    </source>
</evidence>
<evidence type="ECO:0000256" key="6">
    <source>
        <dbReference type="PIRSR" id="PIRSR600821-50"/>
    </source>
</evidence>
<dbReference type="Pfam" id="PF00842">
    <property type="entry name" value="Ala_racemase_C"/>
    <property type="match status" value="1"/>
</dbReference>
<dbReference type="InterPro" id="IPR000821">
    <property type="entry name" value="Ala_racemase"/>
</dbReference>
<dbReference type="GO" id="GO:0030632">
    <property type="term" value="P:D-alanine biosynthetic process"/>
    <property type="evidence" value="ECO:0007669"/>
    <property type="project" value="UniProtKB-UniRule"/>
</dbReference>
<evidence type="ECO:0000313" key="10">
    <source>
        <dbReference type="Proteomes" id="UP000254266"/>
    </source>
</evidence>
<dbReference type="NCBIfam" id="TIGR00492">
    <property type="entry name" value="alr"/>
    <property type="match status" value="1"/>
</dbReference>
<feature type="active site" description="Proton acceptor; specific for L-alanine" evidence="5">
    <location>
        <position position="256"/>
    </location>
</feature>
<evidence type="ECO:0000256" key="4">
    <source>
        <dbReference type="ARBA" id="ARBA00023235"/>
    </source>
</evidence>
<evidence type="ECO:0000256" key="1">
    <source>
        <dbReference type="ARBA" id="ARBA00000316"/>
    </source>
</evidence>
<keyword evidence="10" id="KW-1185">Reference proteome</keyword>
<dbReference type="Proteomes" id="UP000254266">
    <property type="component" value="Unassembled WGS sequence"/>
</dbReference>
<keyword evidence="3 5" id="KW-0663">Pyridoxal phosphate</keyword>
<dbReference type="UniPathway" id="UPA00042">
    <property type="reaction ID" value="UER00497"/>
</dbReference>
<dbReference type="EMBL" id="QFXC01000007">
    <property type="protein sequence ID" value="RDH84442.1"/>
    <property type="molecule type" value="Genomic_DNA"/>
</dbReference>
<dbReference type="GO" id="GO:0005829">
    <property type="term" value="C:cytosol"/>
    <property type="evidence" value="ECO:0007669"/>
    <property type="project" value="TreeGrafter"/>
</dbReference>
<evidence type="ECO:0000313" key="9">
    <source>
        <dbReference type="EMBL" id="RDH84442.1"/>
    </source>
</evidence>
<comment type="catalytic activity">
    <reaction evidence="1 5">
        <text>L-alanine = D-alanine</text>
        <dbReference type="Rhea" id="RHEA:20249"/>
        <dbReference type="ChEBI" id="CHEBI:57416"/>
        <dbReference type="ChEBI" id="CHEBI:57972"/>
        <dbReference type="EC" id="5.1.1.1"/>
    </reaction>
</comment>
<dbReference type="SMART" id="SM01005">
    <property type="entry name" value="Ala_racemase_C"/>
    <property type="match status" value="1"/>
</dbReference>
<feature type="active site" description="Proton acceptor; specific for D-alanine" evidence="5">
    <location>
        <position position="37"/>
    </location>
</feature>
<comment type="pathway">
    <text evidence="5">Amino-acid biosynthesis; D-alanine biosynthesis; D-alanine from L-alanine: step 1/1.</text>
</comment>
<dbReference type="InterPro" id="IPR020622">
    <property type="entry name" value="Ala_racemase_pyridoxalP-BS"/>
</dbReference>
<dbReference type="Pfam" id="PF01168">
    <property type="entry name" value="Ala_racemase_N"/>
    <property type="match status" value="1"/>
</dbReference>